<dbReference type="GO" id="GO:0048658">
    <property type="term" value="P:anther wall tapetum development"/>
    <property type="evidence" value="ECO:0007669"/>
    <property type="project" value="InterPro"/>
</dbReference>
<keyword evidence="3" id="KW-0804">Transcription</keyword>
<name>A0AA35Y800_LACSI</name>
<dbReference type="InterPro" id="IPR011598">
    <property type="entry name" value="bHLH_dom"/>
</dbReference>
<accession>A0AA35Y800</accession>
<feature type="region of interest" description="Disordered" evidence="5">
    <location>
        <begin position="295"/>
        <end position="327"/>
    </location>
</feature>
<dbReference type="SMART" id="SM00353">
    <property type="entry name" value="HLH"/>
    <property type="match status" value="1"/>
</dbReference>
<evidence type="ECO:0000256" key="1">
    <source>
        <dbReference type="ARBA" id="ARBA00004123"/>
    </source>
</evidence>
<evidence type="ECO:0000256" key="4">
    <source>
        <dbReference type="ARBA" id="ARBA00023242"/>
    </source>
</evidence>
<dbReference type="GO" id="GO:0005634">
    <property type="term" value="C:nucleus"/>
    <property type="evidence" value="ECO:0007669"/>
    <property type="project" value="UniProtKB-SubCell"/>
</dbReference>
<keyword evidence="8" id="KW-1185">Reference proteome</keyword>
<dbReference type="SUPFAM" id="SSF47459">
    <property type="entry name" value="HLH, helix-loop-helix DNA-binding domain"/>
    <property type="match status" value="1"/>
</dbReference>
<evidence type="ECO:0000313" key="8">
    <source>
        <dbReference type="Proteomes" id="UP001177003"/>
    </source>
</evidence>
<dbReference type="PANTHER" id="PTHR46834:SF13">
    <property type="entry name" value="BASIC HELIX-LOOP-HELIX (BHLH) DNA-BINDING SUPERFAMILY PROTEIN-RELATED"/>
    <property type="match status" value="1"/>
</dbReference>
<dbReference type="InterPro" id="IPR036638">
    <property type="entry name" value="HLH_DNA-bd_sf"/>
</dbReference>
<sequence>MLENSDMFEASGCFDPNSVAHHQQVLIDHQGDSFPQPHVSNFHQISNFSAIEAPADQLHHQHLMNMDMDHQNHQQINWAHNPHDQILIGNDNNCLPTPTPPDLLNLFQLPRCSSSICFSNPTHIDQTSGQVMFDPLLPHNLPPQPPFFRELLNSLPNGFNLTGCGSIFGEMDMDRGEQNQLYHDGDAVLEFGGGIINGKGRENKDTKHFATEKHRRQQLNGKFEALKGLVPNPTKADRASVVGDAIEYINELKRTVEELKILVERKRCNRGRMKKHKTEDDSTLDVESIYTKSNGGGSAGAGAGAGDHAHDQQTYNGNSTSTMRSSWLQRKSKNTEIDVRIIDDEVTIKLVQQKRINCLFLVSKVLHELQLDLHHVAGGLIGDFYSYLFNTKICEGSSVYATTNTRFMVDHMGLCLFALILTIGGRHEEGVERRDIGILN</sequence>
<evidence type="ECO:0000313" key="7">
    <source>
        <dbReference type="EMBL" id="CAI9264152.1"/>
    </source>
</evidence>
<dbReference type="GO" id="GO:0006355">
    <property type="term" value="P:regulation of DNA-templated transcription"/>
    <property type="evidence" value="ECO:0007669"/>
    <property type="project" value="InterPro"/>
</dbReference>
<feature type="compositionally biased region" description="Gly residues" evidence="5">
    <location>
        <begin position="295"/>
        <end position="305"/>
    </location>
</feature>
<dbReference type="CDD" id="cd18918">
    <property type="entry name" value="bHLH_AtMYC1_like"/>
    <property type="match status" value="1"/>
</dbReference>
<dbReference type="GO" id="GO:0046983">
    <property type="term" value="F:protein dimerization activity"/>
    <property type="evidence" value="ECO:0007669"/>
    <property type="project" value="InterPro"/>
</dbReference>
<dbReference type="Gene3D" id="4.10.280.10">
    <property type="entry name" value="Helix-loop-helix DNA-binding domain"/>
    <property type="match status" value="1"/>
</dbReference>
<feature type="compositionally biased region" description="Polar residues" evidence="5">
    <location>
        <begin position="312"/>
        <end position="327"/>
    </location>
</feature>
<dbReference type="EMBL" id="OX465086">
    <property type="protein sequence ID" value="CAI9264152.1"/>
    <property type="molecule type" value="Genomic_DNA"/>
</dbReference>
<evidence type="ECO:0000259" key="6">
    <source>
        <dbReference type="PROSITE" id="PS50888"/>
    </source>
</evidence>
<evidence type="ECO:0000256" key="3">
    <source>
        <dbReference type="ARBA" id="ARBA00023163"/>
    </source>
</evidence>
<comment type="subcellular location">
    <subcellularLocation>
        <location evidence="1">Nucleus</location>
    </subcellularLocation>
</comment>
<dbReference type="Pfam" id="PF00010">
    <property type="entry name" value="HLH"/>
    <property type="match status" value="1"/>
</dbReference>
<dbReference type="PANTHER" id="PTHR46834">
    <property type="entry name" value="TRANSCRIPTION FACTOR BHLH91"/>
    <property type="match status" value="1"/>
</dbReference>
<dbReference type="InterPro" id="IPR045896">
    <property type="entry name" value="MYC1-like_bHLH"/>
</dbReference>
<evidence type="ECO:0000256" key="2">
    <source>
        <dbReference type="ARBA" id="ARBA00023015"/>
    </source>
</evidence>
<evidence type="ECO:0000256" key="5">
    <source>
        <dbReference type="SAM" id="MobiDB-lite"/>
    </source>
</evidence>
<organism evidence="7 8">
    <name type="scientific">Lactuca saligna</name>
    <name type="common">Willowleaf lettuce</name>
    <dbReference type="NCBI Taxonomy" id="75948"/>
    <lineage>
        <taxon>Eukaryota</taxon>
        <taxon>Viridiplantae</taxon>
        <taxon>Streptophyta</taxon>
        <taxon>Embryophyta</taxon>
        <taxon>Tracheophyta</taxon>
        <taxon>Spermatophyta</taxon>
        <taxon>Magnoliopsida</taxon>
        <taxon>eudicotyledons</taxon>
        <taxon>Gunneridae</taxon>
        <taxon>Pentapetalae</taxon>
        <taxon>asterids</taxon>
        <taxon>campanulids</taxon>
        <taxon>Asterales</taxon>
        <taxon>Asteraceae</taxon>
        <taxon>Cichorioideae</taxon>
        <taxon>Cichorieae</taxon>
        <taxon>Lactucinae</taxon>
        <taxon>Lactuca</taxon>
    </lineage>
</organism>
<keyword evidence="2" id="KW-0805">Transcription regulation</keyword>
<gene>
    <name evidence="7" type="ORF">LSALG_LOCUS4816</name>
</gene>
<dbReference type="Proteomes" id="UP001177003">
    <property type="component" value="Chromosome 0"/>
</dbReference>
<protein>
    <recommendedName>
        <fullName evidence="6">BHLH domain-containing protein</fullName>
    </recommendedName>
</protein>
<dbReference type="PROSITE" id="PS50888">
    <property type="entry name" value="BHLH"/>
    <property type="match status" value="1"/>
</dbReference>
<keyword evidence="4" id="KW-0539">Nucleus</keyword>
<dbReference type="InterPro" id="IPR045895">
    <property type="entry name" value="bHLH91-like"/>
</dbReference>
<reference evidence="7" key="1">
    <citation type="submission" date="2023-04" db="EMBL/GenBank/DDBJ databases">
        <authorList>
            <person name="Vijverberg K."/>
            <person name="Xiong W."/>
            <person name="Schranz E."/>
        </authorList>
    </citation>
    <scope>NUCLEOTIDE SEQUENCE</scope>
</reference>
<feature type="domain" description="BHLH" evidence="6">
    <location>
        <begin position="203"/>
        <end position="252"/>
    </location>
</feature>
<dbReference type="AlphaFoldDB" id="A0AA35Y800"/>
<proteinExistence type="predicted"/>